<keyword evidence="1" id="KW-0472">Membrane</keyword>
<keyword evidence="1" id="KW-1133">Transmembrane helix</keyword>
<dbReference type="STRING" id="670154.SAMN04488002_2174"/>
<evidence type="ECO:0000259" key="2">
    <source>
        <dbReference type="Pfam" id="PF00487"/>
    </source>
</evidence>
<dbReference type="EMBL" id="FOYO01000001">
    <property type="protein sequence ID" value="SFR47341.1"/>
    <property type="molecule type" value="Genomic_DNA"/>
</dbReference>
<feature type="transmembrane region" description="Helical" evidence="1">
    <location>
        <begin position="193"/>
        <end position="213"/>
    </location>
</feature>
<evidence type="ECO:0000256" key="1">
    <source>
        <dbReference type="SAM" id="Phobius"/>
    </source>
</evidence>
<name>A0A1I6GZ51_9RHOB</name>
<dbReference type="Pfam" id="PF00487">
    <property type="entry name" value="FA_desaturase"/>
    <property type="match status" value="1"/>
</dbReference>
<feature type="transmembrane region" description="Helical" evidence="1">
    <location>
        <begin position="220"/>
        <end position="240"/>
    </location>
</feature>
<feature type="transmembrane region" description="Helical" evidence="1">
    <location>
        <begin position="38"/>
        <end position="57"/>
    </location>
</feature>
<feature type="transmembrane region" description="Helical" evidence="1">
    <location>
        <begin position="160"/>
        <end position="178"/>
    </location>
</feature>
<feature type="transmembrane region" description="Helical" evidence="1">
    <location>
        <begin position="63"/>
        <end position="82"/>
    </location>
</feature>
<dbReference type="InterPro" id="IPR012171">
    <property type="entry name" value="Fatty_acid_desaturase"/>
</dbReference>
<dbReference type="PANTHER" id="PTHR19353">
    <property type="entry name" value="FATTY ACID DESATURASE 2"/>
    <property type="match status" value="1"/>
</dbReference>
<gene>
    <name evidence="3" type="ORF">SAMN04488002_2174</name>
</gene>
<dbReference type="Proteomes" id="UP000199658">
    <property type="component" value="Unassembled WGS sequence"/>
</dbReference>
<sequence length="350" mass="39646">MFQDPNAPEALTLPAGAPAKVWIRHLAKYRDPDPVRSGFELAVTLLPFVAIWAAAWAMLSVSYWLAVALALVNGLFLVRIFCIQHDCGHGSFFSNSTLGDWVGRALGVLTITPYDVWRRSHAIHHGAAGNLDARGMGDIDTLTVAEYEARSWFGRLKYRAYRHPITLFLVGPAFVFFFEQRLPVGHMRDGAKYWVSAMGTNVGIAIALGLIVWFGGIMPLLLVFVPSTMMAAALGVWLFYVQHQFEETHWDHKEHWQVHEAALHGSSHYILPPVLAWFSANIGIHHVHHLYSRIPFYRLPEVLKDHEQLAEANRLTIRESIKTVGLQLWDEKNRRLLSFRDARRARLAAT</sequence>
<dbReference type="AlphaFoldDB" id="A0A1I6GZ51"/>
<keyword evidence="1" id="KW-0812">Transmembrane</keyword>
<accession>A0A1I6GZ51</accession>
<feature type="domain" description="Fatty acid desaturase" evidence="2">
    <location>
        <begin position="64"/>
        <end position="318"/>
    </location>
</feature>
<dbReference type="PANTHER" id="PTHR19353:SF73">
    <property type="entry name" value="FATTY ACID DESATURASE"/>
    <property type="match status" value="1"/>
</dbReference>
<dbReference type="CDD" id="cd03507">
    <property type="entry name" value="Delta12-FADS-like"/>
    <property type="match status" value="1"/>
</dbReference>
<dbReference type="OrthoDB" id="9769653at2"/>
<dbReference type="RefSeq" id="WP_090216594.1">
    <property type="nucleotide sequence ID" value="NZ_FOYO01000001.1"/>
</dbReference>
<dbReference type="InterPro" id="IPR005804">
    <property type="entry name" value="FA_desaturase_dom"/>
</dbReference>
<organism evidence="3 4">
    <name type="scientific">Litoreibacter janthinus</name>
    <dbReference type="NCBI Taxonomy" id="670154"/>
    <lineage>
        <taxon>Bacteria</taxon>
        <taxon>Pseudomonadati</taxon>
        <taxon>Pseudomonadota</taxon>
        <taxon>Alphaproteobacteria</taxon>
        <taxon>Rhodobacterales</taxon>
        <taxon>Roseobacteraceae</taxon>
        <taxon>Litoreibacter</taxon>
    </lineage>
</organism>
<protein>
    <submittedName>
        <fullName evidence="3">Omega-6 fatty acid desaturase (Delta-12 desaturase)</fullName>
    </submittedName>
</protein>
<dbReference type="GO" id="GO:0016020">
    <property type="term" value="C:membrane"/>
    <property type="evidence" value="ECO:0007669"/>
    <property type="project" value="TreeGrafter"/>
</dbReference>
<reference evidence="4" key="1">
    <citation type="submission" date="2016-10" db="EMBL/GenBank/DDBJ databases">
        <authorList>
            <person name="Varghese N."/>
            <person name="Submissions S."/>
        </authorList>
    </citation>
    <scope>NUCLEOTIDE SEQUENCE [LARGE SCALE GENOMIC DNA]</scope>
    <source>
        <strain evidence="4">DSM 26921</strain>
    </source>
</reference>
<keyword evidence="4" id="KW-1185">Reference proteome</keyword>
<proteinExistence type="predicted"/>
<dbReference type="GO" id="GO:0016717">
    <property type="term" value="F:oxidoreductase activity, acting on paired donors, with oxidation of a pair of donors resulting in the reduction of molecular oxygen to two molecules of water"/>
    <property type="evidence" value="ECO:0007669"/>
    <property type="project" value="TreeGrafter"/>
</dbReference>
<evidence type="ECO:0000313" key="4">
    <source>
        <dbReference type="Proteomes" id="UP000199658"/>
    </source>
</evidence>
<dbReference type="GO" id="GO:0006629">
    <property type="term" value="P:lipid metabolic process"/>
    <property type="evidence" value="ECO:0007669"/>
    <property type="project" value="InterPro"/>
</dbReference>
<evidence type="ECO:0000313" key="3">
    <source>
        <dbReference type="EMBL" id="SFR47341.1"/>
    </source>
</evidence>